<evidence type="ECO:0000313" key="2">
    <source>
        <dbReference type="Proteomes" id="UP001165960"/>
    </source>
</evidence>
<protein>
    <submittedName>
        <fullName evidence="1">Uncharacterized protein</fullName>
    </submittedName>
</protein>
<keyword evidence="2" id="KW-1185">Reference proteome</keyword>
<comment type="caution">
    <text evidence="1">The sequence shown here is derived from an EMBL/GenBank/DDBJ whole genome shotgun (WGS) entry which is preliminary data.</text>
</comment>
<dbReference type="EMBL" id="QTSX02002256">
    <property type="protein sequence ID" value="KAJ9076682.1"/>
    <property type="molecule type" value="Genomic_DNA"/>
</dbReference>
<name>A0ACC2TR35_9FUNG</name>
<dbReference type="Proteomes" id="UP001165960">
    <property type="component" value="Unassembled WGS sequence"/>
</dbReference>
<accession>A0ACC2TR35</accession>
<evidence type="ECO:0000313" key="1">
    <source>
        <dbReference type="EMBL" id="KAJ9076682.1"/>
    </source>
</evidence>
<gene>
    <name evidence="1" type="ORF">DSO57_1023883</name>
</gene>
<sequence>MVLTRSSAAGPLTRSKRAKAPIVPGFMELPNKKVASKNKARPQFAPLCQQPP</sequence>
<reference evidence="1" key="1">
    <citation type="submission" date="2022-04" db="EMBL/GenBank/DDBJ databases">
        <title>Genome of the entomopathogenic fungus Entomophthora muscae.</title>
        <authorList>
            <person name="Elya C."/>
            <person name="Lovett B.R."/>
            <person name="Lee E."/>
            <person name="Macias A.M."/>
            <person name="Hajek A.E."/>
            <person name="De Bivort B.L."/>
            <person name="Kasson M.T."/>
            <person name="De Fine Licht H.H."/>
            <person name="Stajich J.E."/>
        </authorList>
    </citation>
    <scope>NUCLEOTIDE SEQUENCE</scope>
    <source>
        <strain evidence="1">Berkeley</strain>
    </source>
</reference>
<organism evidence="1 2">
    <name type="scientific">Entomophthora muscae</name>
    <dbReference type="NCBI Taxonomy" id="34485"/>
    <lineage>
        <taxon>Eukaryota</taxon>
        <taxon>Fungi</taxon>
        <taxon>Fungi incertae sedis</taxon>
        <taxon>Zoopagomycota</taxon>
        <taxon>Entomophthoromycotina</taxon>
        <taxon>Entomophthoromycetes</taxon>
        <taxon>Entomophthorales</taxon>
        <taxon>Entomophthoraceae</taxon>
        <taxon>Entomophthora</taxon>
    </lineage>
</organism>
<proteinExistence type="predicted"/>